<dbReference type="Gene3D" id="3.30.565.10">
    <property type="entry name" value="Histidine kinase-like ATPase, C-terminal domain"/>
    <property type="match status" value="1"/>
</dbReference>
<gene>
    <name evidence="1" type="ORF">HAV00_09945</name>
</gene>
<protein>
    <recommendedName>
        <fullName evidence="3">ATP-binding protein</fullName>
    </recommendedName>
</protein>
<evidence type="ECO:0008006" key="3">
    <source>
        <dbReference type="Google" id="ProtNLM"/>
    </source>
</evidence>
<proteinExistence type="predicted"/>
<dbReference type="InterPro" id="IPR036890">
    <property type="entry name" value="HATPase_C_sf"/>
</dbReference>
<organism evidence="1 2">
    <name type="scientific">Bradyrhizobium symbiodeficiens</name>
    <dbReference type="NCBI Taxonomy" id="1404367"/>
    <lineage>
        <taxon>Bacteria</taxon>
        <taxon>Pseudomonadati</taxon>
        <taxon>Pseudomonadota</taxon>
        <taxon>Alphaproteobacteria</taxon>
        <taxon>Hyphomicrobiales</taxon>
        <taxon>Nitrobacteraceae</taxon>
        <taxon>Bradyrhizobium</taxon>
    </lineage>
</organism>
<sequence>MAEKTVLADASPEKRLFISLITRDISLVDAFLDIIDNSINAALEPLAADLKTADDYQRIASSKAKPKVKIEIEIKPTRIVVKDNASGISLATATDHVFKFGRGDDDGSETADRLSVYGIGLKRAMFKCGNRIEIVSDHRQGGFELDLNVRQWAKNKQEPWQFEITPRTAKKTNCGTKIEISELYDDVQRRVKDGLFVQQLQDRIARTYTFFLGRVVDIFLNGSPVPGEPFEIGANYTSEKFKSGEVTCNVTAGIAATAGETFRDRNAGWFVFCNGRAVFFGDKTSLTGWGVTLPIFQPKHRPFLGTVFFVSANPEALPWTTTKASVNEDSTVWQEAKRRMTTVGRVVITFLDRRYTDDGTEVASADVQSASGAKVSVLKAAASEQRAFKPPTKPAPKEMRIQYSAKIADIKKIATYLRKPNMGGSEVGRYTFNYFLKNEVGEDE</sequence>
<dbReference type="Pfam" id="PF13589">
    <property type="entry name" value="HATPase_c_3"/>
    <property type="match status" value="1"/>
</dbReference>
<dbReference type="AlphaFoldDB" id="A0A6G9A2L7"/>
<dbReference type="SUPFAM" id="SSF55874">
    <property type="entry name" value="ATPase domain of HSP90 chaperone/DNA topoisomerase II/histidine kinase"/>
    <property type="match status" value="1"/>
</dbReference>
<evidence type="ECO:0000313" key="2">
    <source>
        <dbReference type="Proteomes" id="UP000500895"/>
    </source>
</evidence>
<reference evidence="1 2" key="1">
    <citation type="journal article" date="2020" name="Int. J. Syst. Evol. Microbiol.">
        <title>Description and complete genome sequences of Bradyrhizobium symbiodeficiens sp. nov., a non-symbiotic bacterium associated with legumes native to Canada.</title>
        <authorList>
            <person name="Bromfield E.S.P."/>
            <person name="Cloutier S."/>
            <person name="Nguyen H.D.T."/>
        </authorList>
    </citation>
    <scope>NUCLEOTIDE SEQUENCE [LARGE SCALE GENOMIC DNA]</scope>
    <source>
        <strain evidence="1 2">101S1MB</strain>
    </source>
</reference>
<evidence type="ECO:0000313" key="1">
    <source>
        <dbReference type="EMBL" id="QIP06545.1"/>
    </source>
</evidence>
<dbReference type="EMBL" id="CP050066">
    <property type="protein sequence ID" value="QIP06545.1"/>
    <property type="molecule type" value="Genomic_DNA"/>
</dbReference>
<dbReference type="Proteomes" id="UP000500895">
    <property type="component" value="Chromosome"/>
</dbReference>
<name>A0A6G9A2L7_9BRAD</name>
<accession>A0A6G9A2L7</accession>